<evidence type="ECO:0000259" key="3">
    <source>
        <dbReference type="Pfam" id="PF26118"/>
    </source>
</evidence>
<evidence type="ECO:0008006" key="6">
    <source>
        <dbReference type="Google" id="ProtNLM"/>
    </source>
</evidence>
<dbReference type="Pfam" id="PF26118">
    <property type="entry name" value="DUF8035"/>
    <property type="match status" value="1"/>
</dbReference>
<evidence type="ECO:0000256" key="1">
    <source>
        <dbReference type="SAM" id="MobiDB-lite"/>
    </source>
</evidence>
<feature type="region of interest" description="Disordered" evidence="1">
    <location>
        <begin position="139"/>
        <end position="163"/>
    </location>
</feature>
<feature type="compositionally biased region" description="Basic and acidic residues" evidence="1">
    <location>
        <begin position="1014"/>
        <end position="1027"/>
    </location>
</feature>
<feature type="region of interest" description="Disordered" evidence="1">
    <location>
        <begin position="674"/>
        <end position="697"/>
    </location>
</feature>
<sequence length="1650" mass="184231">MDVVKEHPPAPKISRSSVIKLEQTVAPSSLPGTQTELRQLMQSVSFTVTCLWRIPIRRPAPIDRIKDKSAAETSYYQPFDILYVKDKLPFVDESVANRLGKLISKRRQIMQYRKGHTDALQSITIEPRHTAERRVAELGGTTSVGDLTAPSKSAPSRQTQEEKATTLRLPRNEMELQDVSRLYAPSMPESRTTAASDQAANTERVIIPPRPVGKNGKPLEQFVCPYCSVTQIIKSERSWKKHVLEDLQPYACTYPACELQEYLFENREEWNNHETQHHRLEWSCNTQDHQCFVELPSFLEHMAGIHDSSLNERQIQASRGMFQRPVQSHSGVCTLCHKQATKLKIHVSRHLEQMSLFAIPPADMMKDLDSDISGSGLSHRNINGSKSKKALSRGSGSLSRISDDVVSHDDAGTLAHPPNGHWEHVQWTHRSFEECRALGLKPQWEKLMQATFPKEVGMLVVEKVFPARPMEIDLTAGDMLITVNKTLVATIDRLNQILDDNVDGKFPALVQRGREDVNLDGRGLEIVTKSADDLDIKQTSVPDMDVDESTLDNSWDHITPKFREARAAMYPELLAQPPVSAEQALEGVTGPRLMLPQILTYSPRQGQAGDNFSLELGSQVDILGNVLPSAPYGKRLDTIILQTSPSANNAPSPNERPRLRTGFNGQLLAKAQAFASSMSPSDGQAATSPPGQSPGDQALQDYREQLKLLDQENKKRLVIARQEQDSIAQPPSGQPLANAQEFGSSMLPSDSQAGISPNPNDLMSSPPGLSESPMADVMQDSRRPRRAAAPTFGAESEGSSVSPVSHPIRKSGITAPVYGSESEQDWTSPGYNSEIRYTIIFGREAILPVVVPLSEVQDHSLPFSFSLHTEVPSGEMNEWSYDLSGTKKSSSVHVQLRLERNMSDGSTLLEHVDVGDFEYVETVKSSEAQADEDPKIKPKLDITPSDRDHYQQRPVCGASIGAYRDGLHLPPATFGGIVLVDGKHYGLSVHHMLEVPSDDEESDDGEPDDSGGDPVRDPSAHKGEHAPVRSTARKAKGKSVVVSAGLDLIHGKLYEVDATWTKIDRRLVNAEALEEAQEPFEEREDSLDSLYVLRVLTKKEIQKLADRTKRIRDKRSRDEHNIAELSKNPPSGEPEDNSNAREQRPASEPRITHDHPGSSGAYGRDDYNSYSDDDMEVRSSFEGGEFREIIGTVGDVEGIRPGKGEQIIITQPAIDDVAEDLFPSLDDRDEDHLHSHALGHVYASSGIRRLRRRGILHEIDWALIKIVDERLAPWNVVHGGGQFCIDAATAARQDSPRVKREPDWHDYYKNGLPKEVIVIDDDDDETSPSQHDQPEMNRHAIAKAVEDIPGKLPQPLIAHLLTIDQVERALEWLRTCFEPDSSCKVSLIALENAYMTTFEFDLIKHWWMEIDTMKHWFRGLPNEEFYGVFPTASITTYPEAEAKKNSIHGIRPRKDDYPVEVARADELADRKVHWYGRTSGLQSGVISSTMRQVRFYGRETFAALWSVSGGAKGGDTGAWVIDDRSRVCGYLIATSEAKQVAYMCPMEVVMEDIKQTLGAESVCLPGSAEAKERLERKFPAQVPRPLFPLGAKVQLRITNNHLMNACITDRRWSPGLPWEYQVRPTRDDVNQDNVEEHGEWFDQSRIVKRK</sequence>
<evidence type="ECO:0000313" key="4">
    <source>
        <dbReference type="EMBL" id="KAF2490603.1"/>
    </source>
</evidence>
<evidence type="ECO:0000259" key="2">
    <source>
        <dbReference type="Pfam" id="PF26082"/>
    </source>
</evidence>
<feature type="region of interest" description="Disordered" evidence="1">
    <location>
        <begin position="996"/>
        <end position="1036"/>
    </location>
</feature>
<evidence type="ECO:0000313" key="5">
    <source>
        <dbReference type="Proteomes" id="UP000799750"/>
    </source>
</evidence>
<dbReference type="OrthoDB" id="20872at2759"/>
<feature type="region of interest" description="Disordered" evidence="1">
    <location>
        <begin position="925"/>
        <end position="952"/>
    </location>
</feature>
<feature type="compositionally biased region" description="Polar residues" evidence="1">
    <location>
        <begin position="725"/>
        <end position="763"/>
    </location>
</feature>
<dbReference type="Pfam" id="PF26082">
    <property type="entry name" value="zf-C2H2_AcuF"/>
    <property type="match status" value="1"/>
</dbReference>
<feature type="domain" description="DUF8035" evidence="3">
    <location>
        <begin position="1057"/>
        <end position="1113"/>
    </location>
</feature>
<name>A0A6A6QG50_9PEZI</name>
<feature type="region of interest" description="Disordered" evidence="1">
    <location>
        <begin position="724"/>
        <end position="808"/>
    </location>
</feature>
<keyword evidence="5" id="KW-1185">Reference proteome</keyword>
<gene>
    <name evidence="4" type="ORF">BU16DRAFT_159462</name>
</gene>
<reference evidence="4" key="1">
    <citation type="journal article" date="2020" name="Stud. Mycol.">
        <title>101 Dothideomycetes genomes: a test case for predicting lifestyles and emergence of pathogens.</title>
        <authorList>
            <person name="Haridas S."/>
            <person name="Albert R."/>
            <person name="Binder M."/>
            <person name="Bloem J."/>
            <person name="Labutti K."/>
            <person name="Salamov A."/>
            <person name="Andreopoulos B."/>
            <person name="Baker S."/>
            <person name="Barry K."/>
            <person name="Bills G."/>
            <person name="Bluhm B."/>
            <person name="Cannon C."/>
            <person name="Castanera R."/>
            <person name="Culley D."/>
            <person name="Daum C."/>
            <person name="Ezra D."/>
            <person name="Gonzalez J."/>
            <person name="Henrissat B."/>
            <person name="Kuo A."/>
            <person name="Liang C."/>
            <person name="Lipzen A."/>
            <person name="Lutzoni F."/>
            <person name="Magnuson J."/>
            <person name="Mondo S."/>
            <person name="Nolan M."/>
            <person name="Ohm R."/>
            <person name="Pangilinan J."/>
            <person name="Park H.-J."/>
            <person name="Ramirez L."/>
            <person name="Alfaro M."/>
            <person name="Sun H."/>
            <person name="Tritt A."/>
            <person name="Yoshinaga Y."/>
            <person name="Zwiers L.-H."/>
            <person name="Turgeon B."/>
            <person name="Goodwin S."/>
            <person name="Spatafora J."/>
            <person name="Crous P."/>
            <person name="Grigoriev I."/>
        </authorList>
    </citation>
    <scope>NUCLEOTIDE SEQUENCE</scope>
    <source>
        <strain evidence="4">CBS 269.34</strain>
    </source>
</reference>
<feature type="region of interest" description="Disordered" evidence="1">
    <location>
        <begin position="1105"/>
        <end position="1176"/>
    </location>
</feature>
<dbReference type="InterPro" id="IPR058348">
    <property type="entry name" value="DUF8035"/>
</dbReference>
<dbReference type="Proteomes" id="UP000799750">
    <property type="component" value="Unassembled WGS sequence"/>
</dbReference>
<proteinExistence type="predicted"/>
<protein>
    <recommendedName>
        <fullName evidence="6">PDZ domain-containing protein</fullName>
    </recommendedName>
</protein>
<feature type="compositionally biased region" description="Basic and acidic residues" evidence="1">
    <location>
        <begin position="932"/>
        <end position="951"/>
    </location>
</feature>
<feature type="compositionally biased region" description="Acidic residues" evidence="1">
    <location>
        <begin position="996"/>
        <end position="1011"/>
    </location>
</feature>
<feature type="compositionally biased region" description="Polar residues" evidence="1">
    <location>
        <begin position="674"/>
        <end position="690"/>
    </location>
</feature>
<dbReference type="InterPro" id="IPR058925">
    <property type="entry name" value="zf-C2H2_AcuF"/>
</dbReference>
<dbReference type="EMBL" id="MU004197">
    <property type="protein sequence ID" value="KAF2490603.1"/>
    <property type="molecule type" value="Genomic_DNA"/>
</dbReference>
<accession>A0A6A6QG50</accession>
<dbReference type="PANTHER" id="PTHR35391:SF7">
    <property type="entry name" value="C2H2-TYPE DOMAIN-CONTAINING PROTEIN"/>
    <property type="match status" value="1"/>
</dbReference>
<dbReference type="PANTHER" id="PTHR35391">
    <property type="entry name" value="C2H2-TYPE DOMAIN-CONTAINING PROTEIN-RELATED"/>
    <property type="match status" value="1"/>
</dbReference>
<feature type="compositionally biased region" description="Basic and acidic residues" evidence="1">
    <location>
        <begin position="1138"/>
        <end position="1156"/>
    </location>
</feature>
<organism evidence="4 5">
    <name type="scientific">Lophium mytilinum</name>
    <dbReference type="NCBI Taxonomy" id="390894"/>
    <lineage>
        <taxon>Eukaryota</taxon>
        <taxon>Fungi</taxon>
        <taxon>Dikarya</taxon>
        <taxon>Ascomycota</taxon>
        <taxon>Pezizomycotina</taxon>
        <taxon>Dothideomycetes</taxon>
        <taxon>Pleosporomycetidae</taxon>
        <taxon>Mytilinidiales</taxon>
        <taxon>Mytilinidiaceae</taxon>
        <taxon>Lophium</taxon>
    </lineage>
</organism>
<feature type="compositionally biased region" description="Polar residues" evidence="1">
    <location>
        <begin position="140"/>
        <end position="158"/>
    </location>
</feature>
<feature type="domain" description="Oxidoreductase acuF-like C2H2 type zinc-finger" evidence="2">
    <location>
        <begin position="220"/>
        <end position="247"/>
    </location>
</feature>